<feature type="domain" description="Copper amine oxidase-like N-terminal" evidence="3">
    <location>
        <begin position="439"/>
        <end position="530"/>
    </location>
</feature>
<name>F8F873_PAEMK</name>
<protein>
    <submittedName>
        <fullName evidence="4">Copper amine oxidase domain protein</fullName>
    </submittedName>
</protein>
<dbReference type="SUPFAM" id="SSF55383">
    <property type="entry name" value="Copper amine oxidase, domain N"/>
    <property type="match status" value="1"/>
</dbReference>
<dbReference type="Proteomes" id="UP000006620">
    <property type="component" value="Chromosome"/>
</dbReference>
<evidence type="ECO:0000313" key="5">
    <source>
        <dbReference type="Proteomes" id="UP000006620"/>
    </source>
</evidence>
<dbReference type="PATRIC" id="fig|1036673.3.peg.2259"/>
<reference evidence="5" key="1">
    <citation type="submission" date="2011-06" db="EMBL/GenBank/DDBJ databases">
        <title>Complete genome sequence of Paenibacillus mucilaginosus KNP414.</title>
        <authorList>
            <person name="Wang J."/>
            <person name="Hu S."/>
            <person name="Hu X."/>
            <person name="Zhang B."/>
            <person name="Dong D."/>
            <person name="Zhang S."/>
            <person name="Zhao K."/>
            <person name="Wu D."/>
        </authorList>
    </citation>
    <scope>NUCLEOTIDE SEQUENCE [LARGE SCALE GENOMIC DNA]</scope>
    <source>
        <strain evidence="5">KNP414</strain>
    </source>
</reference>
<accession>F8F873</accession>
<dbReference type="InterPro" id="IPR036582">
    <property type="entry name" value="Mao_N_sf"/>
</dbReference>
<proteinExistence type="predicted"/>
<evidence type="ECO:0000256" key="2">
    <source>
        <dbReference type="SAM" id="SignalP"/>
    </source>
</evidence>
<gene>
    <name evidence="4" type="ordered locus">KNP414_02497</name>
</gene>
<reference evidence="4 5" key="2">
    <citation type="journal article" date="2013" name="Genome Announc.">
        <title>Genome Sequence of Growth-Improving Paenibacillus mucilaginosus Strain KNP414.</title>
        <authorList>
            <person name="Lu J.J."/>
            <person name="Wang J.F."/>
            <person name="Hu X.F."/>
        </authorList>
    </citation>
    <scope>NUCLEOTIDE SEQUENCE [LARGE SCALE GENOMIC DNA]</scope>
    <source>
        <strain evidence="4 5">KNP414</strain>
    </source>
</reference>
<dbReference type="Gene3D" id="3.30.457.10">
    <property type="entry name" value="Copper amine oxidase-like, N-terminal domain"/>
    <property type="match status" value="1"/>
</dbReference>
<dbReference type="AlphaFoldDB" id="F8F873"/>
<dbReference type="Pfam" id="PF07833">
    <property type="entry name" value="Cu_amine_oxidN1"/>
    <property type="match status" value="1"/>
</dbReference>
<sequence length="541" mass="58795">MMNKRWLAGCLAGSLVVVSGCSAVGGFDPKVILENEKQVVSYEGNMTLSFDFDVEAAKGETDGDPISSEDIWTEAANELKRTHYRTLDGMKLSLTSLSLNNADSTVSAKGTLEKADRVIPFELSADRDTLVVKVEGLSRPLVIETMAGMSEIPQEFAGLVEQATEVSNELGSFLVLNLPNAADIKAEKKSEKLQGGEVQGTALSLSVQDEEFPVLLQKYLKNLTLDDAGLHKLAEKVYEAAEAAAASEGVRQLMQQMEEERGEEAAEAQEVLGPVVESFFFDKEVTVEGLYGMGKSMFATAAAASSQWKKADAPKDTKAVLTLFADDKQQWRKAGFELESRDARFMADGVKSGKVSLSLERWNVNGKVATPQLSSANGIDPEAADGADEMLEALDERSDLYRFLKEDLKLMHKELQLYYSDKAELQSLMNEGPHPEVFQDMYYITDGKGYGSVRELAEAFGGEVSWNAADKTVRVESGGRVVELTPGSSSALVDGAAVDMGGPAEWCGPVLYAPIRFLAEQLGAQVQPVNEAFDWITITKD</sequence>
<dbReference type="KEGG" id="pms:KNP414_02497"/>
<feature type="signal peptide" evidence="2">
    <location>
        <begin position="1"/>
        <end position="23"/>
    </location>
</feature>
<dbReference type="EMBL" id="CP002869">
    <property type="protein sequence ID" value="AEI41058.1"/>
    <property type="molecule type" value="Genomic_DNA"/>
</dbReference>
<evidence type="ECO:0000256" key="1">
    <source>
        <dbReference type="SAM" id="Coils"/>
    </source>
</evidence>
<keyword evidence="2" id="KW-0732">Signal</keyword>
<feature type="chain" id="PRO_5003376671" evidence="2">
    <location>
        <begin position="24"/>
        <end position="541"/>
    </location>
</feature>
<dbReference type="HOGENOM" id="CLU_542723_0_0_9"/>
<organism evidence="4 5">
    <name type="scientific">Paenibacillus mucilaginosus (strain KNP414)</name>
    <dbReference type="NCBI Taxonomy" id="1036673"/>
    <lineage>
        <taxon>Bacteria</taxon>
        <taxon>Bacillati</taxon>
        <taxon>Bacillota</taxon>
        <taxon>Bacilli</taxon>
        <taxon>Bacillales</taxon>
        <taxon>Paenibacillaceae</taxon>
        <taxon>Paenibacillus</taxon>
    </lineage>
</organism>
<evidence type="ECO:0000313" key="4">
    <source>
        <dbReference type="EMBL" id="AEI41058.1"/>
    </source>
</evidence>
<keyword evidence="1" id="KW-0175">Coiled coil</keyword>
<dbReference type="Pfam" id="PF06191">
    <property type="entry name" value="DUF995"/>
    <property type="match status" value="1"/>
</dbReference>
<dbReference type="PROSITE" id="PS51257">
    <property type="entry name" value="PROKAR_LIPOPROTEIN"/>
    <property type="match status" value="1"/>
</dbReference>
<evidence type="ECO:0000259" key="3">
    <source>
        <dbReference type="Pfam" id="PF07833"/>
    </source>
</evidence>
<dbReference type="InterPro" id="IPR009337">
    <property type="entry name" value="DUF995"/>
</dbReference>
<dbReference type="InterPro" id="IPR012854">
    <property type="entry name" value="Cu_amine_oxidase-like_N"/>
</dbReference>
<feature type="coiled-coil region" evidence="1">
    <location>
        <begin position="240"/>
        <end position="270"/>
    </location>
</feature>